<dbReference type="PANTHER" id="PTHR42780">
    <property type="entry name" value="SOLEUCYL-TRNA SYNTHETASE"/>
    <property type="match status" value="1"/>
</dbReference>
<dbReference type="AlphaFoldDB" id="A0A7K4BZ17"/>
<sequence length="955" mass="110680">MSRFEIEKKISDFWEENKCFEKSVSMRPVDKQYVFYDGPPFATGVPHYGHILGLTSKDVFPRYWTMKGYRVERRWGWDCHGLPIENIAERELGIKDKKEIETMGVDKFNEFCRSKVFFFEKEWKKTVRSMGKWIEFDNSYKTMDNTYMESVWNIFKTLYDKNYIYEGKKILMYCPHCQTPLANSEIAMDNSYRDVTEKTATVAFEVKGKENEYILAWTTTPWTLIGNVALAINPELDYAKINVFGKKFILAKELVENFFKQYELIEEFKGSKILGLEYVPLYEMNLNGKKGHYVIDGGKEVTAVDGTGIVHMAIYGEFDYQMIRKYDLPIVQHIGKDGTLIEGPKNWIGKWFKKVDDDVLGDLQDRGILIEEKSYTHSYPFCYRCETPLIYNAVDSWFVDITKIKPQLMKAAETINWYPENIKEGRFKYILETAPDWSISRNRFWATAIPVWKCDKCGEIKVVGSVAELKQNAVEKLEGEVDLHKHVVDKIHLKCSCGEVMNRIPEVLDCWFESGSMPYAAKHYPFENQEWFKTNFPADFISEYIAQVRAWFYYMHVLSTLLFGKAPFKNVVVSGTILASDGTKMSKSKGNFPDPEKIFETYGADSLRLYLMASALMRAEDLNFFEENVKEMHRKVVMILANVKNFYELFSATEIDPNNDSSTNILDKWMISKTNNLVKNATKYYDDYNTINLCSEIITFVDDLSTWFVRRSRDRFKSDDVKEKNQAITTLAFTLTNLSKVMAPIAPFISEEVYQSLKKSCNGLKESVHLDDWPLFNEKLIDNDLEKTMLVVREVCSKALDERKKANIPIRQALGKLSFSGAKINLANELLDLIKDELNVKEVIQGELSDKDNLELVVTLDTTITPELLREGISRELIRKINDYRKELKLTIKNKINLIIETNDDTIKQSVNEFSSEIKKSVQAIEIVQNTCTSDKAKEVELNKAKIKLQINLVE</sequence>
<evidence type="ECO:0000256" key="1">
    <source>
        <dbReference type="ARBA" id="ARBA00013165"/>
    </source>
</evidence>
<evidence type="ECO:0000256" key="12">
    <source>
        <dbReference type="RuleBase" id="RU363035"/>
    </source>
</evidence>
<evidence type="ECO:0000256" key="7">
    <source>
        <dbReference type="ARBA" id="ARBA00022840"/>
    </source>
</evidence>
<feature type="domain" description="Methionyl/Valyl/Leucyl/Isoleucyl-tRNA synthetase anticodon-binding" evidence="14">
    <location>
        <begin position="667"/>
        <end position="813"/>
    </location>
</feature>
<dbReference type="Pfam" id="PF00133">
    <property type="entry name" value="tRNA-synt_1"/>
    <property type="match status" value="1"/>
</dbReference>
<dbReference type="Gene3D" id="1.10.730.10">
    <property type="entry name" value="Isoleucyl-tRNA Synthetase, Domain 1"/>
    <property type="match status" value="1"/>
</dbReference>
<dbReference type="GO" id="GO:0006428">
    <property type="term" value="P:isoleucyl-tRNA aminoacylation"/>
    <property type="evidence" value="ECO:0007669"/>
    <property type="project" value="UniProtKB-UniRule"/>
</dbReference>
<dbReference type="InterPro" id="IPR023586">
    <property type="entry name" value="Ile-tRNA-ligase_type2"/>
</dbReference>
<dbReference type="PANTHER" id="PTHR42780:SF1">
    <property type="entry name" value="ISOLEUCINE--TRNA LIGASE, CYTOPLASMIC"/>
    <property type="match status" value="1"/>
</dbReference>
<keyword evidence="6" id="KW-0862">Zinc</keyword>
<dbReference type="Pfam" id="PF19302">
    <property type="entry name" value="DUF5915"/>
    <property type="match status" value="1"/>
</dbReference>
<organism evidence="15 16">
    <name type="scientific">Candidatus Iainarchaeum sp</name>
    <dbReference type="NCBI Taxonomy" id="3101447"/>
    <lineage>
        <taxon>Archaea</taxon>
        <taxon>Candidatus Iainarchaeota</taxon>
        <taxon>Candidatus Iainarchaeia</taxon>
        <taxon>Candidatus Iainarchaeales</taxon>
        <taxon>Candidatus Iainarchaeaceae</taxon>
        <taxon>Candidatus Iainarchaeum</taxon>
    </lineage>
</organism>
<dbReference type="PRINTS" id="PR00984">
    <property type="entry name" value="TRNASYNTHILE"/>
</dbReference>
<keyword evidence="5 12" id="KW-0547">Nucleotide-binding</keyword>
<dbReference type="GO" id="GO:0004822">
    <property type="term" value="F:isoleucine-tRNA ligase activity"/>
    <property type="evidence" value="ECO:0007669"/>
    <property type="project" value="UniProtKB-UniRule"/>
</dbReference>
<dbReference type="CDD" id="cd00818">
    <property type="entry name" value="IleRS_core"/>
    <property type="match status" value="1"/>
</dbReference>
<dbReference type="CDD" id="cd07961">
    <property type="entry name" value="Anticodon_Ia_Ile_ABEc"/>
    <property type="match status" value="1"/>
</dbReference>
<dbReference type="InterPro" id="IPR001412">
    <property type="entry name" value="aa-tRNA-synth_I_CS"/>
</dbReference>
<keyword evidence="8 12" id="KW-0648">Protein biosynthesis</keyword>
<dbReference type="SUPFAM" id="SSF47323">
    <property type="entry name" value="Anticodon-binding domain of a subclass of class I aminoacyl-tRNA synthetases"/>
    <property type="match status" value="1"/>
</dbReference>
<dbReference type="InterPro" id="IPR013155">
    <property type="entry name" value="M/V/L/I-tRNA-synth_anticd-bd"/>
</dbReference>
<dbReference type="Pfam" id="PF08264">
    <property type="entry name" value="Anticodon_1"/>
    <property type="match status" value="1"/>
</dbReference>
<dbReference type="InterPro" id="IPR033709">
    <property type="entry name" value="Anticodon_Ile_ABEc"/>
</dbReference>
<keyword evidence="7 12" id="KW-0067">ATP-binding</keyword>
<evidence type="ECO:0000256" key="6">
    <source>
        <dbReference type="ARBA" id="ARBA00022833"/>
    </source>
</evidence>
<evidence type="ECO:0000256" key="5">
    <source>
        <dbReference type="ARBA" id="ARBA00022741"/>
    </source>
</evidence>
<evidence type="ECO:0000256" key="11">
    <source>
        <dbReference type="NCBIfam" id="TIGR00392"/>
    </source>
</evidence>
<dbReference type="NCBIfam" id="TIGR00392">
    <property type="entry name" value="ileS"/>
    <property type="match status" value="1"/>
</dbReference>
<dbReference type="Gene3D" id="3.40.50.620">
    <property type="entry name" value="HUPs"/>
    <property type="match status" value="2"/>
</dbReference>
<dbReference type="EC" id="6.1.1.5" evidence="1 11"/>
<name>A0A7K4BZ17_9ARCH</name>
<keyword evidence="4" id="KW-0479">Metal-binding</keyword>
<dbReference type="SUPFAM" id="SSF52374">
    <property type="entry name" value="Nucleotidylyl transferase"/>
    <property type="match status" value="1"/>
</dbReference>
<proteinExistence type="inferred from homology"/>
<dbReference type="GO" id="GO:0000049">
    <property type="term" value="F:tRNA binding"/>
    <property type="evidence" value="ECO:0007669"/>
    <property type="project" value="InterPro"/>
</dbReference>
<feature type="domain" description="Aminoacyl-tRNA synthetase class Ia" evidence="13">
    <location>
        <begin position="10"/>
        <end position="622"/>
    </location>
</feature>
<evidence type="ECO:0000256" key="2">
    <source>
        <dbReference type="ARBA" id="ARBA00022490"/>
    </source>
</evidence>
<dbReference type="GO" id="GO:0002161">
    <property type="term" value="F:aminoacyl-tRNA deacylase activity"/>
    <property type="evidence" value="ECO:0007669"/>
    <property type="project" value="InterPro"/>
</dbReference>
<keyword evidence="3 12" id="KW-0436">Ligase</keyword>
<comment type="similarity">
    <text evidence="12">Belongs to the class-I aminoacyl-tRNA synthetase family.</text>
</comment>
<evidence type="ECO:0000259" key="14">
    <source>
        <dbReference type="Pfam" id="PF08264"/>
    </source>
</evidence>
<evidence type="ECO:0000313" key="16">
    <source>
        <dbReference type="Proteomes" id="UP000526302"/>
    </source>
</evidence>
<dbReference type="InterPro" id="IPR014729">
    <property type="entry name" value="Rossmann-like_a/b/a_fold"/>
</dbReference>
<protein>
    <recommendedName>
        <fullName evidence="1 11">Isoleucine--tRNA ligase</fullName>
        <ecNumber evidence="1 11">6.1.1.5</ecNumber>
    </recommendedName>
</protein>
<keyword evidence="2" id="KW-0963">Cytoplasm</keyword>
<dbReference type="GO" id="GO:0005524">
    <property type="term" value="F:ATP binding"/>
    <property type="evidence" value="ECO:0007669"/>
    <property type="project" value="UniProtKB-KW"/>
</dbReference>
<keyword evidence="9 12" id="KW-0030">Aminoacyl-tRNA synthetase</keyword>
<gene>
    <name evidence="15" type="ORF">GX950_01490</name>
</gene>
<dbReference type="Proteomes" id="UP000526302">
    <property type="component" value="Unassembled WGS sequence"/>
</dbReference>
<dbReference type="EMBL" id="JAAZKV010000011">
    <property type="protein sequence ID" value="NMA44468.1"/>
    <property type="molecule type" value="Genomic_DNA"/>
</dbReference>
<dbReference type="InterPro" id="IPR002300">
    <property type="entry name" value="aa-tRNA-synth_Ia"/>
</dbReference>
<comment type="caution">
    <text evidence="15">The sequence shown here is derived from an EMBL/GenBank/DDBJ whole genome shotgun (WGS) entry which is preliminary data.</text>
</comment>
<dbReference type="PROSITE" id="PS00178">
    <property type="entry name" value="AA_TRNA_LIGASE_I"/>
    <property type="match status" value="1"/>
</dbReference>
<dbReference type="InterPro" id="IPR009008">
    <property type="entry name" value="Val/Leu/Ile-tRNA-synth_edit"/>
</dbReference>
<evidence type="ECO:0000259" key="13">
    <source>
        <dbReference type="Pfam" id="PF00133"/>
    </source>
</evidence>
<dbReference type="SUPFAM" id="SSF50677">
    <property type="entry name" value="ValRS/IleRS/LeuRS editing domain"/>
    <property type="match status" value="1"/>
</dbReference>
<dbReference type="FunFam" id="3.40.50.620:FF:000075">
    <property type="entry name" value="Isoleucine--tRNA ligase"/>
    <property type="match status" value="1"/>
</dbReference>
<dbReference type="GO" id="GO:0005737">
    <property type="term" value="C:cytoplasm"/>
    <property type="evidence" value="ECO:0007669"/>
    <property type="project" value="UniProtKB-UniRule"/>
</dbReference>
<evidence type="ECO:0000256" key="9">
    <source>
        <dbReference type="ARBA" id="ARBA00023146"/>
    </source>
</evidence>
<evidence type="ECO:0000256" key="3">
    <source>
        <dbReference type="ARBA" id="ARBA00022598"/>
    </source>
</evidence>
<evidence type="ECO:0000256" key="4">
    <source>
        <dbReference type="ARBA" id="ARBA00022723"/>
    </source>
</evidence>
<dbReference type="InterPro" id="IPR009080">
    <property type="entry name" value="tRNAsynth_Ia_anticodon-bd"/>
</dbReference>
<comment type="catalytic activity">
    <reaction evidence="10">
        <text>tRNA(Ile) + L-isoleucine + ATP = L-isoleucyl-tRNA(Ile) + AMP + diphosphate</text>
        <dbReference type="Rhea" id="RHEA:11060"/>
        <dbReference type="Rhea" id="RHEA-COMP:9666"/>
        <dbReference type="Rhea" id="RHEA-COMP:9695"/>
        <dbReference type="ChEBI" id="CHEBI:30616"/>
        <dbReference type="ChEBI" id="CHEBI:33019"/>
        <dbReference type="ChEBI" id="CHEBI:58045"/>
        <dbReference type="ChEBI" id="CHEBI:78442"/>
        <dbReference type="ChEBI" id="CHEBI:78528"/>
        <dbReference type="ChEBI" id="CHEBI:456215"/>
        <dbReference type="EC" id="6.1.1.5"/>
    </reaction>
</comment>
<accession>A0A7K4BZ17</accession>
<dbReference type="GO" id="GO:0046872">
    <property type="term" value="F:metal ion binding"/>
    <property type="evidence" value="ECO:0007669"/>
    <property type="project" value="UniProtKB-KW"/>
</dbReference>
<dbReference type="InterPro" id="IPR002301">
    <property type="entry name" value="Ile-tRNA-ligase"/>
</dbReference>
<evidence type="ECO:0000313" key="15">
    <source>
        <dbReference type="EMBL" id="NMA44468.1"/>
    </source>
</evidence>
<evidence type="ECO:0000256" key="8">
    <source>
        <dbReference type="ARBA" id="ARBA00022917"/>
    </source>
</evidence>
<reference evidence="15 16" key="1">
    <citation type="journal article" date="2020" name="Biotechnol. Biofuels">
        <title>New insights from the biogas microbiome by comprehensive genome-resolved metagenomics of nearly 1600 species originating from multiple anaerobic digesters.</title>
        <authorList>
            <person name="Campanaro S."/>
            <person name="Treu L."/>
            <person name="Rodriguez-R L.M."/>
            <person name="Kovalovszki A."/>
            <person name="Ziels R.M."/>
            <person name="Maus I."/>
            <person name="Zhu X."/>
            <person name="Kougias P.G."/>
            <person name="Basile A."/>
            <person name="Luo G."/>
            <person name="Schluter A."/>
            <person name="Konstantinidis K.T."/>
            <person name="Angelidaki I."/>
        </authorList>
    </citation>
    <scope>NUCLEOTIDE SEQUENCE [LARGE SCALE GENOMIC DNA]</scope>
    <source>
        <strain evidence="15">AS22ysBPME_79</strain>
    </source>
</reference>
<evidence type="ECO:0000256" key="10">
    <source>
        <dbReference type="ARBA" id="ARBA00048359"/>
    </source>
</evidence>